<keyword evidence="2" id="KW-1133">Transmembrane helix</keyword>
<reference evidence="3" key="1">
    <citation type="submission" date="2021-01" db="EMBL/GenBank/DDBJ databases">
        <authorList>
            <consortium name="Genoscope - CEA"/>
            <person name="William W."/>
        </authorList>
    </citation>
    <scope>NUCLEOTIDE SEQUENCE</scope>
</reference>
<keyword evidence="2" id="KW-0472">Membrane</keyword>
<evidence type="ECO:0000256" key="2">
    <source>
        <dbReference type="SAM" id="Phobius"/>
    </source>
</evidence>
<gene>
    <name evidence="3" type="ORF">POCTA_138.1.T0860151</name>
</gene>
<evidence type="ECO:0000256" key="1">
    <source>
        <dbReference type="SAM" id="MobiDB-lite"/>
    </source>
</evidence>
<keyword evidence="4" id="KW-1185">Reference proteome</keyword>
<evidence type="ECO:0000313" key="4">
    <source>
        <dbReference type="Proteomes" id="UP000683925"/>
    </source>
</evidence>
<evidence type="ECO:0000313" key="3">
    <source>
        <dbReference type="EMBL" id="CAD8185790.1"/>
    </source>
</evidence>
<protein>
    <submittedName>
        <fullName evidence="3">Uncharacterized protein</fullName>
    </submittedName>
</protein>
<organism evidence="3 4">
    <name type="scientific">Paramecium octaurelia</name>
    <dbReference type="NCBI Taxonomy" id="43137"/>
    <lineage>
        <taxon>Eukaryota</taxon>
        <taxon>Sar</taxon>
        <taxon>Alveolata</taxon>
        <taxon>Ciliophora</taxon>
        <taxon>Intramacronucleata</taxon>
        <taxon>Oligohymenophorea</taxon>
        <taxon>Peniculida</taxon>
        <taxon>Parameciidae</taxon>
        <taxon>Paramecium</taxon>
    </lineage>
</organism>
<dbReference type="AlphaFoldDB" id="A0A8S1W929"/>
<name>A0A8S1W929_PAROT</name>
<dbReference type="Proteomes" id="UP000683925">
    <property type="component" value="Unassembled WGS sequence"/>
</dbReference>
<keyword evidence="2" id="KW-0812">Transmembrane</keyword>
<feature type="compositionally biased region" description="Basic residues" evidence="1">
    <location>
        <begin position="63"/>
        <end position="72"/>
    </location>
</feature>
<feature type="transmembrane region" description="Helical" evidence="2">
    <location>
        <begin position="33"/>
        <end position="52"/>
    </location>
</feature>
<accession>A0A8S1W929</accession>
<comment type="caution">
    <text evidence="3">The sequence shown here is derived from an EMBL/GenBank/DDBJ whole genome shotgun (WGS) entry which is preliminary data.</text>
</comment>
<sequence>MTTSPIGKKNQQQVWNIVLQEQLIVNDQSMKLGISYVAYIYFGIKFSLVSYIKNDNKSFRKARNQHIKRKSGHSLNQDEELR</sequence>
<feature type="region of interest" description="Disordered" evidence="1">
    <location>
        <begin position="63"/>
        <end position="82"/>
    </location>
</feature>
<proteinExistence type="predicted"/>
<dbReference type="EMBL" id="CAJJDP010000085">
    <property type="protein sequence ID" value="CAD8185790.1"/>
    <property type="molecule type" value="Genomic_DNA"/>
</dbReference>